<evidence type="ECO:0000313" key="1">
    <source>
        <dbReference type="EMBL" id="MBD2861598.1"/>
    </source>
</evidence>
<proteinExistence type="predicted"/>
<protein>
    <submittedName>
        <fullName evidence="1">Uncharacterized protein</fullName>
    </submittedName>
</protein>
<dbReference type="RefSeq" id="WP_190925736.1">
    <property type="nucleotide sequence ID" value="NZ_JACXJA010000006.1"/>
</dbReference>
<sequence>MRYVSFEMGGNEYKLRLTAQTTMELEKRLGGQNPLNMLMAVESGQMPPQTSVLLTLHAAMQKFHHGMTLQKVMEQYDEYVDSGKDYTDLIPVITEVFEVSGFFPKSKAAEMASL</sequence>
<evidence type="ECO:0000313" key="2">
    <source>
        <dbReference type="Proteomes" id="UP000639396"/>
    </source>
</evidence>
<gene>
    <name evidence="1" type="ORF">IDH45_06280</name>
</gene>
<organism evidence="1 2">
    <name type="scientific">Paenibacillus oceani</name>
    <dbReference type="NCBI Taxonomy" id="2772510"/>
    <lineage>
        <taxon>Bacteria</taxon>
        <taxon>Bacillati</taxon>
        <taxon>Bacillota</taxon>
        <taxon>Bacilli</taxon>
        <taxon>Bacillales</taxon>
        <taxon>Paenibacillaceae</taxon>
        <taxon>Paenibacillus</taxon>
    </lineage>
</organism>
<reference evidence="1" key="1">
    <citation type="submission" date="2020-09" db="EMBL/GenBank/DDBJ databases">
        <title>A novel bacterium of genus Paenibacillus, isolated from South China Sea.</title>
        <authorList>
            <person name="Huang H."/>
            <person name="Mo K."/>
            <person name="Hu Y."/>
        </authorList>
    </citation>
    <scope>NUCLEOTIDE SEQUENCE</scope>
    <source>
        <strain evidence="1">IB182363</strain>
    </source>
</reference>
<dbReference type="InterPro" id="IPR046078">
    <property type="entry name" value="DUF6096"/>
</dbReference>
<dbReference type="EMBL" id="JACXJA010000006">
    <property type="protein sequence ID" value="MBD2861598.1"/>
    <property type="molecule type" value="Genomic_DNA"/>
</dbReference>
<dbReference type="AlphaFoldDB" id="A0A927C591"/>
<dbReference type="Proteomes" id="UP000639396">
    <property type="component" value="Unassembled WGS sequence"/>
</dbReference>
<dbReference type="Pfam" id="PF19591">
    <property type="entry name" value="DUF6096"/>
    <property type="match status" value="1"/>
</dbReference>
<keyword evidence="2" id="KW-1185">Reference proteome</keyword>
<name>A0A927C591_9BACL</name>
<accession>A0A927C591</accession>
<comment type="caution">
    <text evidence="1">The sequence shown here is derived from an EMBL/GenBank/DDBJ whole genome shotgun (WGS) entry which is preliminary data.</text>
</comment>